<dbReference type="InterPro" id="IPR000262">
    <property type="entry name" value="FMN-dep_DH"/>
</dbReference>
<keyword evidence="3 6" id="KW-0479">Metal-binding</keyword>
<sequence length="474" mass="51540">MTLNESLSFGHVKSHNSRESCWVVIQDRVWDVTDFLRAHPGGAEVILEYAGQDAKEIYEEIHASGMLEETLTSDRLIGNLLPSSNLAAKATKVETAVIHTAPDHHSPFTIPFAYQKPELYKLVFAADFEEVARKILTPKAWAFYSSAATDIVTHGMNKSLTRRVMFRPRILRDVKHVTMKRKILGCESPAPFFISPAAMARMAHPDGEVALAKAAGTESIIQCTSSNASYPLSTIVNAGRKNQSFFLQLYAASLGVKGIFVTVDAPVPGKREADERIAAENIASAISGAVASNDKKGGGMGRLMAAYVEKSLVWSDIAWIKHVSGLPVVLKGVQSAEDAMMAVRYGATSMFLSNHGGRSLDGAQASILVLLELHRICPEVFDQLEVYIDGGFERGSDILNAIALGATAVGIGRPYLYSLTYGQEGDELETSTRLSGVTDIDQAHPGLVNTRDVDHLIAADQEHAYIRWKPKTKG</sequence>
<evidence type="ECO:0000256" key="5">
    <source>
        <dbReference type="ARBA" id="ARBA00023004"/>
    </source>
</evidence>
<protein>
    <submittedName>
        <fullName evidence="9">Cytochrome b2</fullName>
    </submittedName>
</protein>
<evidence type="ECO:0000256" key="6">
    <source>
        <dbReference type="RuleBase" id="RU362121"/>
    </source>
</evidence>
<dbReference type="GO" id="GO:0046872">
    <property type="term" value="F:metal ion binding"/>
    <property type="evidence" value="ECO:0007669"/>
    <property type="project" value="UniProtKB-UniRule"/>
</dbReference>
<dbReference type="InterPro" id="IPR001199">
    <property type="entry name" value="Cyt_B5-like_heme/steroid-bd"/>
</dbReference>
<dbReference type="Pfam" id="PF01070">
    <property type="entry name" value="FMN_dh"/>
    <property type="match status" value="1"/>
</dbReference>
<dbReference type="SMART" id="SM01117">
    <property type="entry name" value="Cyt-b5"/>
    <property type="match status" value="1"/>
</dbReference>
<dbReference type="PANTHER" id="PTHR10578">
    <property type="entry name" value="S -2-HYDROXY-ACID OXIDASE-RELATED"/>
    <property type="match status" value="1"/>
</dbReference>
<proteinExistence type="inferred from homology"/>
<dbReference type="Pfam" id="PF00173">
    <property type="entry name" value="Cyt-b5"/>
    <property type="match status" value="1"/>
</dbReference>
<evidence type="ECO:0000313" key="9">
    <source>
        <dbReference type="EMBL" id="KAF2029772.1"/>
    </source>
</evidence>
<dbReference type="Gene3D" id="3.20.20.70">
    <property type="entry name" value="Aldolase class I"/>
    <property type="match status" value="1"/>
</dbReference>
<dbReference type="GO" id="GO:0020037">
    <property type="term" value="F:heme binding"/>
    <property type="evidence" value="ECO:0007669"/>
    <property type="project" value="UniProtKB-UniRule"/>
</dbReference>
<dbReference type="InterPro" id="IPR036400">
    <property type="entry name" value="Cyt_B5-like_heme/steroid_sf"/>
</dbReference>
<dbReference type="Gene3D" id="3.10.120.10">
    <property type="entry name" value="Cytochrome b5-like heme/steroid binding domain"/>
    <property type="match status" value="1"/>
</dbReference>
<name>A0A9P4H926_9PLEO</name>
<comment type="similarity">
    <text evidence="6">Belongs to the cytochrome b5 family.</text>
</comment>
<dbReference type="SUPFAM" id="SSF55856">
    <property type="entry name" value="Cytochrome b5-like heme/steroid binding domain"/>
    <property type="match status" value="1"/>
</dbReference>
<evidence type="ECO:0000256" key="1">
    <source>
        <dbReference type="ARBA" id="ARBA00001917"/>
    </source>
</evidence>
<keyword evidence="2 6" id="KW-0349">Heme</keyword>
<dbReference type="SUPFAM" id="SSF51395">
    <property type="entry name" value="FMN-linked oxidoreductases"/>
    <property type="match status" value="1"/>
</dbReference>
<evidence type="ECO:0000256" key="3">
    <source>
        <dbReference type="ARBA" id="ARBA00022723"/>
    </source>
</evidence>
<dbReference type="InterPro" id="IPR018506">
    <property type="entry name" value="Cyt_B5_heme-BS"/>
</dbReference>
<dbReference type="EMBL" id="ML978197">
    <property type="protein sequence ID" value="KAF2029772.1"/>
    <property type="molecule type" value="Genomic_DNA"/>
</dbReference>
<evidence type="ECO:0000256" key="4">
    <source>
        <dbReference type="ARBA" id="ARBA00023002"/>
    </source>
</evidence>
<dbReference type="PROSITE" id="PS50255">
    <property type="entry name" value="CYTOCHROME_B5_2"/>
    <property type="match status" value="1"/>
</dbReference>
<feature type="domain" description="Cytochrome b5 heme-binding" evidence="7">
    <location>
        <begin position="4"/>
        <end position="81"/>
    </location>
</feature>
<keyword evidence="4" id="KW-0560">Oxidoreductase</keyword>
<accession>A0A9P4H926</accession>
<dbReference type="PROSITE" id="PS00191">
    <property type="entry name" value="CYTOCHROME_B5_1"/>
    <property type="match status" value="1"/>
</dbReference>
<evidence type="ECO:0000259" key="8">
    <source>
        <dbReference type="PROSITE" id="PS51349"/>
    </source>
</evidence>
<feature type="domain" description="FMN hydroxy acid dehydrogenase" evidence="8">
    <location>
        <begin position="117"/>
        <end position="463"/>
    </location>
</feature>
<dbReference type="PROSITE" id="PS51349">
    <property type="entry name" value="FMN_HYDROXY_ACID_DH_2"/>
    <property type="match status" value="1"/>
</dbReference>
<gene>
    <name evidence="9" type="ORF">EK21DRAFT_100990</name>
</gene>
<dbReference type="InterPro" id="IPR013785">
    <property type="entry name" value="Aldolase_TIM"/>
</dbReference>
<dbReference type="OrthoDB" id="1925334at2759"/>
<evidence type="ECO:0000313" key="10">
    <source>
        <dbReference type="Proteomes" id="UP000799777"/>
    </source>
</evidence>
<evidence type="ECO:0000259" key="7">
    <source>
        <dbReference type="PROSITE" id="PS50255"/>
    </source>
</evidence>
<evidence type="ECO:0000256" key="2">
    <source>
        <dbReference type="ARBA" id="ARBA00022617"/>
    </source>
</evidence>
<dbReference type="InterPro" id="IPR037396">
    <property type="entry name" value="FMN_HAD"/>
</dbReference>
<comment type="caution">
    <text evidence="9">The sequence shown here is derived from an EMBL/GenBank/DDBJ whole genome shotgun (WGS) entry which is preliminary data.</text>
</comment>
<dbReference type="Proteomes" id="UP000799777">
    <property type="component" value="Unassembled WGS sequence"/>
</dbReference>
<keyword evidence="10" id="KW-1185">Reference proteome</keyword>
<dbReference type="PANTHER" id="PTHR10578:SF104">
    <property type="entry name" value="CYTOCHROME B2, MITOCHONDRIAL-RELATED"/>
    <property type="match status" value="1"/>
</dbReference>
<dbReference type="GO" id="GO:0016491">
    <property type="term" value="F:oxidoreductase activity"/>
    <property type="evidence" value="ECO:0007669"/>
    <property type="project" value="UniProtKB-KW"/>
</dbReference>
<reference evidence="9" key="1">
    <citation type="journal article" date="2020" name="Stud. Mycol.">
        <title>101 Dothideomycetes genomes: a test case for predicting lifestyles and emergence of pathogens.</title>
        <authorList>
            <person name="Haridas S."/>
            <person name="Albert R."/>
            <person name="Binder M."/>
            <person name="Bloem J."/>
            <person name="Labutti K."/>
            <person name="Salamov A."/>
            <person name="Andreopoulos B."/>
            <person name="Baker S."/>
            <person name="Barry K."/>
            <person name="Bills G."/>
            <person name="Bluhm B."/>
            <person name="Cannon C."/>
            <person name="Castanera R."/>
            <person name="Culley D."/>
            <person name="Daum C."/>
            <person name="Ezra D."/>
            <person name="Gonzalez J."/>
            <person name="Henrissat B."/>
            <person name="Kuo A."/>
            <person name="Liang C."/>
            <person name="Lipzen A."/>
            <person name="Lutzoni F."/>
            <person name="Magnuson J."/>
            <person name="Mondo S."/>
            <person name="Nolan M."/>
            <person name="Ohm R."/>
            <person name="Pangilinan J."/>
            <person name="Park H.-J."/>
            <person name="Ramirez L."/>
            <person name="Alfaro M."/>
            <person name="Sun H."/>
            <person name="Tritt A."/>
            <person name="Yoshinaga Y."/>
            <person name="Zwiers L.-H."/>
            <person name="Turgeon B."/>
            <person name="Goodwin S."/>
            <person name="Spatafora J."/>
            <person name="Crous P."/>
            <person name="Grigoriev I."/>
        </authorList>
    </citation>
    <scope>NUCLEOTIDE SEQUENCE</scope>
    <source>
        <strain evidence="9">CBS 110217</strain>
    </source>
</reference>
<keyword evidence="5 6" id="KW-0408">Iron</keyword>
<organism evidence="9 10">
    <name type="scientific">Setomelanomma holmii</name>
    <dbReference type="NCBI Taxonomy" id="210430"/>
    <lineage>
        <taxon>Eukaryota</taxon>
        <taxon>Fungi</taxon>
        <taxon>Dikarya</taxon>
        <taxon>Ascomycota</taxon>
        <taxon>Pezizomycotina</taxon>
        <taxon>Dothideomycetes</taxon>
        <taxon>Pleosporomycetidae</taxon>
        <taxon>Pleosporales</taxon>
        <taxon>Pleosporineae</taxon>
        <taxon>Phaeosphaeriaceae</taxon>
        <taxon>Setomelanomma</taxon>
    </lineage>
</organism>
<comment type="cofactor">
    <cofactor evidence="1">
        <name>FMN</name>
        <dbReference type="ChEBI" id="CHEBI:58210"/>
    </cofactor>
</comment>
<dbReference type="AlphaFoldDB" id="A0A9P4H926"/>